<proteinExistence type="predicted"/>
<gene>
    <name evidence="1" type="ordered locus">Desku_3287</name>
</gene>
<evidence type="ECO:0000313" key="2">
    <source>
        <dbReference type="Proteomes" id="UP000009229"/>
    </source>
</evidence>
<reference evidence="2" key="1">
    <citation type="submission" date="2011-05" db="EMBL/GenBank/DDBJ databases">
        <title>Complete sequence of Desulfotomaculum kuznetsovii DSM 6115.</title>
        <authorList>
            <person name="Lucas S."/>
            <person name="Han J."/>
            <person name="Lapidus A."/>
            <person name="Cheng J.-F."/>
            <person name="Goodwin L."/>
            <person name="Pitluck S."/>
            <person name="Peters L."/>
            <person name="Mikhailova N."/>
            <person name="Lu M."/>
            <person name="Saunders E."/>
            <person name="Han C."/>
            <person name="Tapia R."/>
            <person name="Land M."/>
            <person name="Hauser L."/>
            <person name="Kyrpides N."/>
            <person name="Ivanova N."/>
            <person name="Pagani I."/>
            <person name="Nazina T."/>
            <person name="Ivanova A."/>
            <person name="Parshina S."/>
            <person name="Kuever J."/>
            <person name="Muyzer G."/>
            <person name="Plugge C."/>
            <person name="Stams A."/>
            <person name="Woyke T."/>
        </authorList>
    </citation>
    <scope>NUCLEOTIDE SEQUENCE [LARGE SCALE GENOMIC DNA]</scope>
    <source>
        <strain evidence="2">DSM 6115 / VKM B-1805 / 17</strain>
    </source>
</reference>
<accession>A0AAU8PF76</accession>
<sequence length="30" mass="3366">MVQVHVSDEARDYILQQTDTITLVMELCGG</sequence>
<dbReference type="EMBL" id="CP002770">
    <property type="protein sequence ID" value="AEG16773.1"/>
    <property type="molecule type" value="Genomic_DNA"/>
</dbReference>
<organism evidence="1 2">
    <name type="scientific">Desulfofundulus kuznetsovii (strain DSM 6115 / VKM B-1805 / 17)</name>
    <name type="common">Desulfotomaculum kuznetsovii</name>
    <dbReference type="NCBI Taxonomy" id="760568"/>
    <lineage>
        <taxon>Bacteria</taxon>
        <taxon>Bacillati</taxon>
        <taxon>Bacillota</taxon>
        <taxon>Clostridia</taxon>
        <taxon>Eubacteriales</taxon>
        <taxon>Peptococcaceae</taxon>
        <taxon>Desulfofundulus</taxon>
    </lineage>
</organism>
<dbReference type="KEGG" id="dku:Desku_3287"/>
<dbReference type="AlphaFoldDB" id="A0AAU8PF76"/>
<evidence type="ECO:0000313" key="1">
    <source>
        <dbReference type="EMBL" id="AEG16773.1"/>
    </source>
</evidence>
<keyword evidence="2" id="KW-1185">Reference proteome</keyword>
<dbReference type="Proteomes" id="UP000009229">
    <property type="component" value="Chromosome"/>
</dbReference>
<protein>
    <submittedName>
        <fullName evidence="1">Uncharacterized protein</fullName>
    </submittedName>
</protein>
<name>A0AAU8PF76_DESK7</name>